<dbReference type="Pfam" id="PF01297">
    <property type="entry name" value="ZnuA"/>
    <property type="match status" value="1"/>
</dbReference>
<evidence type="ECO:0000313" key="8">
    <source>
        <dbReference type="EMBL" id="ALE52742.1"/>
    </source>
</evidence>
<dbReference type="SUPFAM" id="SSF53807">
    <property type="entry name" value="Helical backbone' metal receptor"/>
    <property type="match status" value="1"/>
</dbReference>
<dbReference type="GO" id="GO:0006829">
    <property type="term" value="P:zinc ion transport"/>
    <property type="evidence" value="ECO:0007669"/>
    <property type="project" value="UniProtKB-KW"/>
</dbReference>
<feature type="signal peptide" evidence="7">
    <location>
        <begin position="1"/>
        <end position="18"/>
    </location>
</feature>
<dbReference type="AlphaFoldDB" id="A0A0M4PNJ3"/>
<evidence type="ECO:0000256" key="1">
    <source>
        <dbReference type="ARBA" id="ARBA00011028"/>
    </source>
</evidence>
<feature type="chain" id="PRO_5005799686" description="High-affinity zinc uptake system protein ZnuA" evidence="7">
    <location>
        <begin position="19"/>
        <end position="287"/>
    </location>
</feature>
<keyword evidence="5" id="KW-0864">Zinc transport</keyword>
<feature type="coiled-coil region" evidence="6">
    <location>
        <begin position="149"/>
        <end position="176"/>
    </location>
</feature>
<dbReference type="KEGG" id="tho:SP60_05700"/>
<keyword evidence="3" id="KW-0813">Transport</keyword>
<keyword evidence="9" id="KW-1185">Reference proteome</keyword>
<evidence type="ECO:0000313" key="9">
    <source>
        <dbReference type="Proteomes" id="UP000058020"/>
    </source>
</evidence>
<proteinExistence type="inferred from homology"/>
<dbReference type="GO" id="GO:0046872">
    <property type="term" value="F:metal ion binding"/>
    <property type="evidence" value="ECO:0007669"/>
    <property type="project" value="InterPro"/>
</dbReference>
<keyword evidence="4 7" id="KW-0732">Signal</keyword>
<name>A0A0M4PNJ3_9GAMM</name>
<dbReference type="STRING" id="1705394.SP60_05700"/>
<sequence length="287" mass="32337">MKFHLFFLTLLLATNTFANPNIVVSIKPIHSIVSTLTQGVSTPTLLLSGNQSAHHAHLKPSQISLLEKADLVVIVHPDFEEGLAKSIRNIQADKVLTVDQNEVEQGNEHEHEHEHAGSVNHHSWLNIEDMQGFTQALSQRLIKIDPKNKAIYLANLDTLKLKLDELQDTTQQQLSNYTNQPLMTYNNAFEHFIENYKLKSVGSVSRQHGENLSIFKILKAKQIIKDEKVTCLLFTSEASDKRINTLTEGLKIKTADIDIIGFDIKPGANHYLKLIQDITHKAVQCLK</sequence>
<evidence type="ECO:0000256" key="3">
    <source>
        <dbReference type="ARBA" id="ARBA00022448"/>
    </source>
</evidence>
<dbReference type="PANTHER" id="PTHR42953:SF3">
    <property type="entry name" value="HIGH-AFFINITY ZINC UPTAKE SYSTEM PROTEIN ZNUA"/>
    <property type="match status" value="1"/>
</dbReference>
<comment type="similarity">
    <text evidence="1">Belongs to the bacterial solute-binding protein 9 family.</text>
</comment>
<evidence type="ECO:0000256" key="5">
    <source>
        <dbReference type="ARBA" id="ARBA00022906"/>
    </source>
</evidence>
<dbReference type="Proteomes" id="UP000058020">
    <property type="component" value="Chromosome"/>
</dbReference>
<keyword evidence="5" id="KW-0406">Ion transport</keyword>
<dbReference type="PATRIC" id="fig|1705394.5.peg.1139"/>
<keyword evidence="6" id="KW-0175">Coiled coil</keyword>
<evidence type="ECO:0000256" key="7">
    <source>
        <dbReference type="SAM" id="SignalP"/>
    </source>
</evidence>
<gene>
    <name evidence="8" type="ORF">SP60_05700</name>
</gene>
<dbReference type="OrthoDB" id="7346865at2"/>
<dbReference type="PANTHER" id="PTHR42953">
    <property type="entry name" value="HIGH-AFFINITY ZINC UPTAKE SYSTEM PROTEIN ZNUA-RELATED"/>
    <property type="match status" value="1"/>
</dbReference>
<dbReference type="InterPro" id="IPR050492">
    <property type="entry name" value="Bact_metal-bind_prot9"/>
</dbReference>
<dbReference type="EMBL" id="CP010552">
    <property type="protein sequence ID" value="ALE52742.1"/>
    <property type="molecule type" value="Genomic_DNA"/>
</dbReference>
<dbReference type="Gene3D" id="3.40.50.1980">
    <property type="entry name" value="Nitrogenase molybdenum iron protein domain"/>
    <property type="match status" value="2"/>
</dbReference>
<evidence type="ECO:0000256" key="2">
    <source>
        <dbReference type="ARBA" id="ARBA00015915"/>
    </source>
</evidence>
<dbReference type="RefSeq" id="WP_053951710.1">
    <property type="nucleotide sequence ID" value="NZ_CP010552.1"/>
</dbReference>
<dbReference type="InterPro" id="IPR006127">
    <property type="entry name" value="ZnuA-like"/>
</dbReference>
<protein>
    <recommendedName>
        <fullName evidence="2">High-affinity zinc uptake system protein ZnuA</fullName>
    </recommendedName>
</protein>
<evidence type="ECO:0000256" key="6">
    <source>
        <dbReference type="SAM" id="Coils"/>
    </source>
</evidence>
<accession>A0A0M4PNJ3</accession>
<keyword evidence="5" id="KW-0862">Zinc</keyword>
<organism evidence="8 9">
    <name type="scientific">Candidatus Thioglobus autotrophicus</name>
    <dbReference type="NCBI Taxonomy" id="1705394"/>
    <lineage>
        <taxon>Bacteria</taxon>
        <taxon>Pseudomonadati</taxon>
        <taxon>Pseudomonadota</taxon>
        <taxon>Gammaproteobacteria</taxon>
        <taxon>Candidatus Pseudothioglobaceae</taxon>
        <taxon>Candidatus Thioglobus</taxon>
    </lineage>
</organism>
<reference evidence="8 9" key="1">
    <citation type="journal article" date="2015" name="Genome Announc.">
        <title>Genome Sequence of 'Candidatus Thioglobus autotrophica' Strain EF1, a Chemoautotroph from the SUP05 Clade of Marine Gammaproteobacteria.</title>
        <authorList>
            <person name="Shah V."/>
            <person name="Morris R.M."/>
        </authorList>
    </citation>
    <scope>NUCLEOTIDE SEQUENCE [LARGE SCALE GENOMIC DNA]</scope>
    <source>
        <strain evidence="8 9">EF1</strain>
    </source>
</reference>
<evidence type="ECO:0000256" key="4">
    <source>
        <dbReference type="ARBA" id="ARBA00022729"/>
    </source>
</evidence>